<reference evidence="2 3" key="1">
    <citation type="submission" date="2018-06" db="EMBL/GenBank/DDBJ databases">
        <title>Sphaerisporangium craniellae sp. nov., isolated from a marine sponge in the South China Sea.</title>
        <authorList>
            <person name="Li L."/>
        </authorList>
    </citation>
    <scope>NUCLEOTIDE SEQUENCE [LARGE SCALE GENOMIC DNA]</scope>
    <source>
        <strain evidence="2 3">LHW63015</strain>
    </source>
</reference>
<evidence type="ECO:0000256" key="1">
    <source>
        <dbReference type="SAM" id="MobiDB-lite"/>
    </source>
</evidence>
<proteinExistence type="predicted"/>
<sequence>MGVRGPGPAPRAHPPQRPRPGRHRRRPGPRRRAPRARDARRRLTSFRPHYGLTPASLRPHHGAVPHAGRGRTPNAPPLRRHRPCRSPAGLLSVRCFHAGEG</sequence>
<protein>
    <submittedName>
        <fullName evidence="2">Uncharacterized protein</fullName>
    </submittedName>
</protein>
<dbReference type="AlphaFoldDB" id="A0A366M5M0"/>
<feature type="region of interest" description="Disordered" evidence="1">
    <location>
        <begin position="1"/>
        <end position="90"/>
    </location>
</feature>
<organism evidence="2 3">
    <name type="scientific">Spongiactinospora rosea</name>
    <dbReference type="NCBI Taxonomy" id="2248750"/>
    <lineage>
        <taxon>Bacteria</taxon>
        <taxon>Bacillati</taxon>
        <taxon>Actinomycetota</taxon>
        <taxon>Actinomycetes</taxon>
        <taxon>Streptosporangiales</taxon>
        <taxon>Streptosporangiaceae</taxon>
        <taxon>Spongiactinospora</taxon>
    </lineage>
</organism>
<dbReference type="EMBL" id="QMEY01000002">
    <property type="protein sequence ID" value="RBQ20849.1"/>
    <property type="molecule type" value="Genomic_DNA"/>
</dbReference>
<name>A0A366M5M0_9ACTN</name>
<keyword evidence="3" id="KW-1185">Reference proteome</keyword>
<dbReference type="Proteomes" id="UP000253303">
    <property type="component" value="Unassembled WGS sequence"/>
</dbReference>
<evidence type="ECO:0000313" key="3">
    <source>
        <dbReference type="Proteomes" id="UP000253303"/>
    </source>
</evidence>
<gene>
    <name evidence="2" type="ORF">DP939_07210</name>
</gene>
<accession>A0A366M5M0</accession>
<comment type="caution">
    <text evidence="2">The sequence shown here is derived from an EMBL/GenBank/DDBJ whole genome shotgun (WGS) entry which is preliminary data.</text>
</comment>
<evidence type="ECO:0000313" key="2">
    <source>
        <dbReference type="EMBL" id="RBQ20849.1"/>
    </source>
</evidence>
<feature type="compositionally biased region" description="Basic residues" evidence="1">
    <location>
        <begin position="14"/>
        <end position="44"/>
    </location>
</feature>